<dbReference type="SUPFAM" id="SSF56436">
    <property type="entry name" value="C-type lectin-like"/>
    <property type="match status" value="1"/>
</dbReference>
<dbReference type="InterPro" id="IPR001304">
    <property type="entry name" value="C-type_lectin-like"/>
</dbReference>
<keyword evidence="8" id="KW-1185">Reference proteome</keyword>
<dbReference type="Gene3D" id="3.10.100.10">
    <property type="entry name" value="Mannose-Binding Protein A, subunit A"/>
    <property type="match status" value="1"/>
</dbReference>
<dbReference type="InterPro" id="IPR033989">
    <property type="entry name" value="CD209-like_CTLD"/>
</dbReference>
<dbReference type="InterPro" id="IPR016187">
    <property type="entry name" value="CTDL_fold"/>
</dbReference>
<evidence type="ECO:0000256" key="2">
    <source>
        <dbReference type="ARBA" id="ARBA00022525"/>
    </source>
</evidence>
<dbReference type="GO" id="GO:0005576">
    <property type="term" value="C:extracellular region"/>
    <property type="evidence" value="ECO:0007669"/>
    <property type="project" value="UniProtKB-SubCell"/>
</dbReference>
<keyword evidence="4" id="KW-1015">Disulfide bond</keyword>
<feature type="domain" description="C-type lectin" evidence="6">
    <location>
        <begin position="108"/>
        <end position="222"/>
    </location>
</feature>
<dbReference type="InterPro" id="IPR050111">
    <property type="entry name" value="C-type_lectin/snaclec_domain"/>
</dbReference>
<feature type="transmembrane region" description="Helical" evidence="5">
    <location>
        <begin position="41"/>
        <end position="65"/>
    </location>
</feature>
<dbReference type="GO" id="GO:0030246">
    <property type="term" value="F:carbohydrate binding"/>
    <property type="evidence" value="ECO:0007669"/>
    <property type="project" value="UniProtKB-KW"/>
</dbReference>
<accession>A0AA35KTU6</accession>
<keyword evidence="3" id="KW-0430">Lectin</keyword>
<dbReference type="PANTHER" id="PTHR22803">
    <property type="entry name" value="MANNOSE, PHOSPHOLIPASE, LECTIN RECEPTOR RELATED"/>
    <property type="match status" value="1"/>
</dbReference>
<evidence type="ECO:0000313" key="8">
    <source>
        <dbReference type="Proteomes" id="UP001178461"/>
    </source>
</evidence>
<keyword evidence="5" id="KW-0472">Membrane</keyword>
<evidence type="ECO:0000313" key="7">
    <source>
        <dbReference type="EMBL" id="CAI5783511.1"/>
    </source>
</evidence>
<evidence type="ECO:0000256" key="5">
    <source>
        <dbReference type="SAM" id="Phobius"/>
    </source>
</evidence>
<evidence type="ECO:0000256" key="1">
    <source>
        <dbReference type="ARBA" id="ARBA00004613"/>
    </source>
</evidence>
<dbReference type="Proteomes" id="UP001178461">
    <property type="component" value="Chromosome 9"/>
</dbReference>
<evidence type="ECO:0000256" key="3">
    <source>
        <dbReference type="ARBA" id="ARBA00022734"/>
    </source>
</evidence>
<name>A0AA35KTU6_9SAUR</name>
<dbReference type="EMBL" id="OX395134">
    <property type="protein sequence ID" value="CAI5783511.1"/>
    <property type="molecule type" value="Genomic_DNA"/>
</dbReference>
<dbReference type="PROSITE" id="PS50041">
    <property type="entry name" value="C_TYPE_LECTIN_2"/>
    <property type="match status" value="1"/>
</dbReference>
<evidence type="ECO:0000256" key="4">
    <source>
        <dbReference type="ARBA" id="ARBA00023157"/>
    </source>
</evidence>
<dbReference type="SMART" id="SM00034">
    <property type="entry name" value="CLECT"/>
    <property type="match status" value="1"/>
</dbReference>
<sequence length="240" mass="27280">MTSEVTYAEVRFKNNGPSSAEPKGSSGSEKPLSIFQKCKPWFPWVVSGFLMLLSVILLVFIIVILKGSPKKGFLKSQFQKSTEWNCLLKSPEGKESQLSCCMGELEQFGSSCYYFSKDERTWNKSRAECMKKGFDLVIINSEAEQGFLTNHTQNSQVENFCIGLTNQKGADQWLWVDDTPLDPMLMFWRSNEPSNVDENCVVMHIGKGKGNKMKNNWNDVQCLVDEHHYVCETNTVSFPI</sequence>
<reference evidence="7" key="1">
    <citation type="submission" date="2022-12" db="EMBL/GenBank/DDBJ databases">
        <authorList>
            <person name="Alioto T."/>
            <person name="Alioto T."/>
            <person name="Gomez Garrido J."/>
        </authorList>
    </citation>
    <scope>NUCLEOTIDE SEQUENCE</scope>
</reference>
<dbReference type="Pfam" id="PF00059">
    <property type="entry name" value="Lectin_C"/>
    <property type="match status" value="1"/>
</dbReference>
<dbReference type="InterPro" id="IPR016186">
    <property type="entry name" value="C-type_lectin-like/link_sf"/>
</dbReference>
<gene>
    <name evidence="7" type="ORF">PODLI_1B021444</name>
</gene>
<evidence type="ECO:0000259" key="6">
    <source>
        <dbReference type="PROSITE" id="PS50041"/>
    </source>
</evidence>
<organism evidence="7 8">
    <name type="scientific">Podarcis lilfordi</name>
    <name type="common">Lilford's wall lizard</name>
    <dbReference type="NCBI Taxonomy" id="74358"/>
    <lineage>
        <taxon>Eukaryota</taxon>
        <taxon>Metazoa</taxon>
        <taxon>Chordata</taxon>
        <taxon>Craniata</taxon>
        <taxon>Vertebrata</taxon>
        <taxon>Euteleostomi</taxon>
        <taxon>Lepidosauria</taxon>
        <taxon>Squamata</taxon>
        <taxon>Bifurcata</taxon>
        <taxon>Unidentata</taxon>
        <taxon>Episquamata</taxon>
        <taxon>Laterata</taxon>
        <taxon>Lacertibaenia</taxon>
        <taxon>Lacertidae</taxon>
        <taxon>Podarcis</taxon>
    </lineage>
</organism>
<protein>
    <submittedName>
        <fullName evidence="7">C-type lectin domain-containing protein</fullName>
    </submittedName>
</protein>
<keyword evidence="5" id="KW-0812">Transmembrane</keyword>
<keyword evidence="2" id="KW-0964">Secreted</keyword>
<dbReference type="AlphaFoldDB" id="A0AA35KTU6"/>
<keyword evidence="5" id="KW-1133">Transmembrane helix</keyword>
<comment type="subcellular location">
    <subcellularLocation>
        <location evidence="1">Secreted</location>
    </subcellularLocation>
</comment>
<proteinExistence type="predicted"/>
<dbReference type="CDD" id="cd03590">
    <property type="entry name" value="CLECT_DC-SIGN_like"/>
    <property type="match status" value="1"/>
</dbReference>